<dbReference type="InterPro" id="IPR005530">
    <property type="entry name" value="SPW"/>
</dbReference>
<reference evidence="3" key="1">
    <citation type="submission" date="2017-12" db="EMBL/GenBank/DDBJ databases">
        <title>Sequencing the genomes of 1000 Actinobacteria strains.</title>
        <authorList>
            <person name="Klenk H.-P."/>
        </authorList>
    </citation>
    <scope>NUCLEOTIDE SEQUENCE [LARGE SCALE GENOMIC DNA]</scope>
    <source>
        <strain evidence="3">DSM 44228</strain>
    </source>
</reference>
<feature type="domain" description="SPW repeat-containing integral membrane" evidence="2">
    <location>
        <begin position="36"/>
        <end position="131"/>
    </location>
</feature>
<gene>
    <name evidence="3" type="ORF">A8926_6299</name>
</gene>
<dbReference type="Pfam" id="PF03779">
    <property type="entry name" value="SPW"/>
    <property type="match status" value="1"/>
</dbReference>
<keyword evidence="1" id="KW-0812">Transmembrane</keyword>
<feature type="transmembrane region" description="Helical" evidence="1">
    <location>
        <begin position="59"/>
        <end position="78"/>
    </location>
</feature>
<accession>A0A2N3Y5V7</accession>
<evidence type="ECO:0000259" key="2">
    <source>
        <dbReference type="Pfam" id="PF03779"/>
    </source>
</evidence>
<keyword evidence="4" id="KW-1185">Reference proteome</keyword>
<organism evidence="3 4">
    <name type="scientific">Saccharopolyspora spinosa</name>
    <dbReference type="NCBI Taxonomy" id="60894"/>
    <lineage>
        <taxon>Bacteria</taxon>
        <taxon>Bacillati</taxon>
        <taxon>Actinomycetota</taxon>
        <taxon>Actinomycetes</taxon>
        <taxon>Pseudonocardiales</taxon>
        <taxon>Pseudonocardiaceae</taxon>
        <taxon>Saccharopolyspora</taxon>
    </lineage>
</organism>
<dbReference type="RefSeq" id="WP_044576440.1">
    <property type="nucleotide sequence ID" value="NZ_CP061007.1"/>
</dbReference>
<evidence type="ECO:0000313" key="3">
    <source>
        <dbReference type="EMBL" id="PKW18231.1"/>
    </source>
</evidence>
<dbReference type="EMBL" id="PJNB01000001">
    <property type="protein sequence ID" value="PKW18231.1"/>
    <property type="molecule type" value="Genomic_DNA"/>
</dbReference>
<feature type="transmembrane region" description="Helical" evidence="1">
    <location>
        <begin position="116"/>
        <end position="139"/>
    </location>
</feature>
<comment type="caution">
    <text evidence="3">The sequence shown here is derived from an EMBL/GenBank/DDBJ whole genome shotgun (WGS) entry which is preliminary data.</text>
</comment>
<keyword evidence="1" id="KW-0472">Membrane</keyword>
<evidence type="ECO:0000256" key="1">
    <source>
        <dbReference type="SAM" id="Phobius"/>
    </source>
</evidence>
<name>A0A2N3Y5V7_SACSN</name>
<feature type="transmembrane region" description="Helical" evidence="1">
    <location>
        <begin position="90"/>
        <end position="110"/>
    </location>
</feature>
<protein>
    <submittedName>
        <fullName evidence="3">SPW repeat-containing protein</fullName>
    </submittedName>
</protein>
<dbReference type="AlphaFoldDB" id="A0A2N3Y5V7"/>
<dbReference type="OrthoDB" id="3638638at2"/>
<evidence type="ECO:0000313" key="4">
    <source>
        <dbReference type="Proteomes" id="UP000233786"/>
    </source>
</evidence>
<sequence>MVAPEQRGTRTTAETSRLRDYEAALAAPTTTGSESALMLTGAYTAVSPWVVGFAGSQPLLSMNNLILGLIVTAIGLGLTGTPERSGGISWTAAPIGIWLIIATWVTTFGLPTVGMIWNNVVVGALSIILGLAVAGMVAVRRPGSERGTFR</sequence>
<dbReference type="Proteomes" id="UP000233786">
    <property type="component" value="Unassembled WGS sequence"/>
</dbReference>
<dbReference type="STRING" id="994479.GCA_000194155_06947"/>
<keyword evidence="1" id="KW-1133">Transmembrane helix</keyword>
<proteinExistence type="predicted"/>